<organism evidence="1 2">
    <name type="scientific">Melastoma candidum</name>
    <dbReference type="NCBI Taxonomy" id="119954"/>
    <lineage>
        <taxon>Eukaryota</taxon>
        <taxon>Viridiplantae</taxon>
        <taxon>Streptophyta</taxon>
        <taxon>Embryophyta</taxon>
        <taxon>Tracheophyta</taxon>
        <taxon>Spermatophyta</taxon>
        <taxon>Magnoliopsida</taxon>
        <taxon>eudicotyledons</taxon>
        <taxon>Gunneridae</taxon>
        <taxon>Pentapetalae</taxon>
        <taxon>rosids</taxon>
        <taxon>malvids</taxon>
        <taxon>Myrtales</taxon>
        <taxon>Melastomataceae</taxon>
        <taxon>Melastomatoideae</taxon>
        <taxon>Melastomateae</taxon>
        <taxon>Melastoma</taxon>
    </lineage>
</organism>
<evidence type="ECO:0000313" key="2">
    <source>
        <dbReference type="Proteomes" id="UP001057402"/>
    </source>
</evidence>
<keyword evidence="2" id="KW-1185">Reference proteome</keyword>
<evidence type="ECO:0000313" key="1">
    <source>
        <dbReference type="EMBL" id="KAI4340516.1"/>
    </source>
</evidence>
<reference evidence="2" key="1">
    <citation type="journal article" date="2023" name="Front. Plant Sci.">
        <title>Chromosomal-level genome assembly of Melastoma candidum provides insights into trichome evolution.</title>
        <authorList>
            <person name="Zhong Y."/>
            <person name="Wu W."/>
            <person name="Sun C."/>
            <person name="Zou P."/>
            <person name="Liu Y."/>
            <person name="Dai S."/>
            <person name="Zhou R."/>
        </authorList>
    </citation>
    <scope>NUCLEOTIDE SEQUENCE [LARGE SCALE GENOMIC DNA]</scope>
</reference>
<proteinExistence type="predicted"/>
<comment type="caution">
    <text evidence="1">The sequence shown here is derived from an EMBL/GenBank/DDBJ whole genome shotgun (WGS) entry which is preliminary data.</text>
</comment>
<name>A0ACB9P086_9MYRT</name>
<gene>
    <name evidence="1" type="ORF">MLD38_025344</name>
</gene>
<dbReference type="EMBL" id="CM042886">
    <property type="protein sequence ID" value="KAI4340516.1"/>
    <property type="molecule type" value="Genomic_DNA"/>
</dbReference>
<dbReference type="Proteomes" id="UP001057402">
    <property type="component" value="Chromosome 7"/>
</dbReference>
<accession>A0ACB9P086</accession>
<protein>
    <submittedName>
        <fullName evidence="1">Uncharacterized protein</fullName>
    </submittedName>
</protein>
<sequence>MGAPTRWIKALVGLKKSGKSPSPDKVKNKTSSCKSRPRRWQSVETDGYKLEDKVDNGSSTTTGDGNMANAAGTPSTSFQDQEVFPDRKFARDEWAAVCIQTAFRGFLARRALRALRGLVRLQAFVRGHAVRKQ</sequence>